<name>A0ABR2N1J1_9ASPA</name>
<dbReference type="PANTHER" id="PTHR47723">
    <property type="entry name" value="OS05G0353850 PROTEIN"/>
    <property type="match status" value="1"/>
</dbReference>
<reference evidence="1 2" key="1">
    <citation type="journal article" date="2022" name="Nat. Plants">
        <title>Genomes of leafy and leafless Platanthera orchids illuminate the evolution of mycoheterotrophy.</title>
        <authorList>
            <person name="Li M.H."/>
            <person name="Liu K.W."/>
            <person name="Li Z."/>
            <person name="Lu H.C."/>
            <person name="Ye Q.L."/>
            <person name="Zhang D."/>
            <person name="Wang J.Y."/>
            <person name="Li Y.F."/>
            <person name="Zhong Z.M."/>
            <person name="Liu X."/>
            <person name="Yu X."/>
            <person name="Liu D.K."/>
            <person name="Tu X.D."/>
            <person name="Liu B."/>
            <person name="Hao Y."/>
            <person name="Liao X.Y."/>
            <person name="Jiang Y.T."/>
            <person name="Sun W.H."/>
            <person name="Chen J."/>
            <person name="Chen Y.Q."/>
            <person name="Ai Y."/>
            <person name="Zhai J.W."/>
            <person name="Wu S.S."/>
            <person name="Zhou Z."/>
            <person name="Hsiao Y.Y."/>
            <person name="Wu W.L."/>
            <person name="Chen Y.Y."/>
            <person name="Lin Y.F."/>
            <person name="Hsu J.L."/>
            <person name="Li C.Y."/>
            <person name="Wang Z.W."/>
            <person name="Zhao X."/>
            <person name="Zhong W.Y."/>
            <person name="Ma X.K."/>
            <person name="Ma L."/>
            <person name="Huang J."/>
            <person name="Chen G.Z."/>
            <person name="Huang M.Z."/>
            <person name="Huang L."/>
            <person name="Peng D.H."/>
            <person name="Luo Y.B."/>
            <person name="Zou S.Q."/>
            <person name="Chen S.P."/>
            <person name="Lan S."/>
            <person name="Tsai W.C."/>
            <person name="Van de Peer Y."/>
            <person name="Liu Z.J."/>
        </authorList>
    </citation>
    <scope>NUCLEOTIDE SEQUENCE [LARGE SCALE GENOMIC DNA]</scope>
    <source>
        <strain evidence="1">Lor288</strain>
    </source>
</reference>
<keyword evidence="2" id="KW-1185">Reference proteome</keyword>
<dbReference type="InterPro" id="IPR053151">
    <property type="entry name" value="RNase_H-like"/>
</dbReference>
<gene>
    <name evidence="1" type="ORF">KSP40_PGU022217</name>
</gene>
<organism evidence="1 2">
    <name type="scientific">Platanthera guangdongensis</name>
    <dbReference type="NCBI Taxonomy" id="2320717"/>
    <lineage>
        <taxon>Eukaryota</taxon>
        <taxon>Viridiplantae</taxon>
        <taxon>Streptophyta</taxon>
        <taxon>Embryophyta</taxon>
        <taxon>Tracheophyta</taxon>
        <taxon>Spermatophyta</taxon>
        <taxon>Magnoliopsida</taxon>
        <taxon>Liliopsida</taxon>
        <taxon>Asparagales</taxon>
        <taxon>Orchidaceae</taxon>
        <taxon>Orchidoideae</taxon>
        <taxon>Orchideae</taxon>
        <taxon>Orchidinae</taxon>
        <taxon>Platanthera</taxon>
    </lineage>
</organism>
<evidence type="ECO:0000313" key="2">
    <source>
        <dbReference type="Proteomes" id="UP001412067"/>
    </source>
</evidence>
<dbReference type="PANTHER" id="PTHR47723:SF21">
    <property type="entry name" value="POLYNUCLEOTIDYL TRANSFERASE, RIBONUCLEASE H-LIKE SUPERFAMILY PROTEIN"/>
    <property type="match status" value="1"/>
</dbReference>
<evidence type="ECO:0000313" key="1">
    <source>
        <dbReference type="EMBL" id="KAK8970008.1"/>
    </source>
</evidence>
<accession>A0ABR2N1J1</accession>
<dbReference type="EMBL" id="JBBWWR010000002">
    <property type="protein sequence ID" value="KAK8970008.1"/>
    <property type="molecule type" value="Genomic_DNA"/>
</dbReference>
<evidence type="ECO:0008006" key="3">
    <source>
        <dbReference type="Google" id="ProtNLM"/>
    </source>
</evidence>
<protein>
    <recommendedName>
        <fullName evidence="3">RNase H type-1 domain-containing protein</fullName>
    </recommendedName>
</protein>
<proteinExistence type="predicted"/>
<comment type="caution">
    <text evidence="1">The sequence shown here is derived from an EMBL/GenBank/DDBJ whole genome shotgun (WGS) entry which is preliminary data.</text>
</comment>
<dbReference type="Proteomes" id="UP001412067">
    <property type="component" value="Unassembled WGS sequence"/>
</dbReference>
<sequence length="178" mass="19015">MPPIEVGSAVVIAATVVENHALFDQGRKLGWWVPLWSSQLTPLGAGSLFLLVPPPPGWIKVNVDGSLLPSRRVGLSIVVCSEDGAVLVAAGFAWLHWDPCRVEIEAVVAIRRIVSPALLEARGVIVEGDATNVLDFCTLSARNSARPSSLLPNVDLSFLSEFTTVRFQHVWQGANGGG</sequence>